<dbReference type="Proteomes" id="UP000503440">
    <property type="component" value="Plasmid pB18-1"/>
</dbReference>
<evidence type="ECO:0000313" key="2">
    <source>
        <dbReference type="Proteomes" id="UP000503440"/>
    </source>
</evidence>
<organism evidence="1 2">
    <name type="scientific">Acinetobacter indicus</name>
    <dbReference type="NCBI Taxonomy" id="756892"/>
    <lineage>
        <taxon>Bacteria</taxon>
        <taxon>Pseudomonadati</taxon>
        <taxon>Pseudomonadota</taxon>
        <taxon>Gammaproteobacteria</taxon>
        <taxon>Moraxellales</taxon>
        <taxon>Moraxellaceae</taxon>
        <taxon>Acinetobacter</taxon>
    </lineage>
</organism>
<dbReference type="RefSeq" id="WP_163146394.1">
    <property type="nucleotide sequence ID" value="NZ_CP044456.1"/>
</dbReference>
<name>A0A6C0Y6I0_9GAMM</name>
<sequence length="270" mass="30684">MQLVNLDNTQMLLASLQRIGNQDLLGLPIQSTANIERAIALACDLFGSDKAVMATAHEKLALMIDSYPKSVQEYTATIRQVKAHELTNLINGYNDKLYNLLKLQANFNLNIFYKKSIEEILSASVDFLEESKVLLADEHEVLLRNFIRVKRIHDQIKLRYTGIKERAQILNDAGIKLSVIQSVCQLYHQTALNQIILLEPNKLEHVEDLNYLNFVVATADRVLTLINPAHKRIVEVVAWFRAINDNQKIALEIMQAHEKYLVTAQAHAVC</sequence>
<evidence type="ECO:0000313" key="1">
    <source>
        <dbReference type="EMBL" id="QIC71736.1"/>
    </source>
</evidence>
<gene>
    <name evidence="1" type="ORF">FSC09_15185</name>
</gene>
<keyword evidence="1" id="KW-0614">Plasmid</keyword>
<dbReference type="EMBL" id="CP044456">
    <property type="protein sequence ID" value="QIC71736.1"/>
    <property type="molecule type" value="Genomic_DNA"/>
</dbReference>
<dbReference type="AlphaFoldDB" id="A0A6C0Y6I0"/>
<geneLocation type="plasmid" evidence="2">
    <name>pb18-1</name>
</geneLocation>
<reference evidence="1 2" key="1">
    <citation type="submission" date="2019-09" db="EMBL/GenBank/DDBJ databases">
        <title>Non-baumannii Acinetobacter spp. carrying blaNDM-1 isolated in China.</title>
        <authorList>
            <person name="Cui C."/>
            <person name="Chen C."/>
            <person name="Sun J."/>
            <person name="Liu Y."/>
        </authorList>
    </citation>
    <scope>NUCLEOTIDE SEQUENCE [LARGE SCALE GENOMIC DNA]</scope>
    <source>
        <strain evidence="1 2">B18</strain>
        <plasmid evidence="2">pb18-1</plasmid>
    </source>
</reference>
<protein>
    <submittedName>
        <fullName evidence="1">Uncharacterized protein</fullName>
    </submittedName>
</protein>
<accession>A0A6C0Y6I0</accession>
<proteinExistence type="predicted"/>